<gene>
    <name evidence="3" type="ORF">O3M35_009547</name>
</gene>
<dbReference type="Proteomes" id="UP001461498">
    <property type="component" value="Unassembled WGS sequence"/>
</dbReference>
<dbReference type="SMART" id="SM00198">
    <property type="entry name" value="SCP"/>
    <property type="match status" value="1"/>
</dbReference>
<keyword evidence="1" id="KW-1133">Transmembrane helix</keyword>
<organism evidence="3 4">
    <name type="scientific">Rhynocoris fuscipes</name>
    <dbReference type="NCBI Taxonomy" id="488301"/>
    <lineage>
        <taxon>Eukaryota</taxon>
        <taxon>Metazoa</taxon>
        <taxon>Ecdysozoa</taxon>
        <taxon>Arthropoda</taxon>
        <taxon>Hexapoda</taxon>
        <taxon>Insecta</taxon>
        <taxon>Pterygota</taxon>
        <taxon>Neoptera</taxon>
        <taxon>Paraneoptera</taxon>
        <taxon>Hemiptera</taxon>
        <taxon>Heteroptera</taxon>
        <taxon>Panheteroptera</taxon>
        <taxon>Cimicomorpha</taxon>
        <taxon>Reduviidae</taxon>
        <taxon>Harpactorinae</taxon>
        <taxon>Harpactorini</taxon>
        <taxon>Rhynocoris</taxon>
    </lineage>
</organism>
<dbReference type="Gene3D" id="3.40.33.10">
    <property type="entry name" value="CAP"/>
    <property type="match status" value="1"/>
</dbReference>
<protein>
    <recommendedName>
        <fullName evidence="2">SCP domain-containing protein</fullName>
    </recommendedName>
</protein>
<dbReference type="Pfam" id="PF00188">
    <property type="entry name" value="CAP"/>
    <property type="match status" value="1"/>
</dbReference>
<accession>A0AAW1D3B3</accession>
<name>A0AAW1D3B3_9HEMI</name>
<dbReference type="InterPro" id="IPR035940">
    <property type="entry name" value="CAP_sf"/>
</dbReference>
<keyword evidence="1" id="KW-0472">Membrane</keyword>
<evidence type="ECO:0000313" key="4">
    <source>
        <dbReference type="Proteomes" id="UP001461498"/>
    </source>
</evidence>
<dbReference type="AlphaFoldDB" id="A0AAW1D3B3"/>
<dbReference type="GO" id="GO:0005576">
    <property type="term" value="C:extracellular region"/>
    <property type="evidence" value="ECO:0007669"/>
    <property type="project" value="UniProtKB-SubCell"/>
</dbReference>
<evidence type="ECO:0000256" key="1">
    <source>
        <dbReference type="SAM" id="Phobius"/>
    </source>
</evidence>
<keyword evidence="1" id="KW-0812">Transmembrane</keyword>
<sequence length="284" mass="32975">MEFSKMESIKLFYLYGTFFCILTVVNAYLVPNYCCLKCGSRHVMCKYKKSGIREHCKHISKISLTSREKLAALTTLNTVRSDAALGRYDDLKAFARNMRKLEWDDELEMMAVRWAEQCGPPNTQDPCRDTIFYSVGQVVYFEYGQNPIERMVRGAYRHQKCKFLKHPYHITDYCLPNLNFPGWNVQNYAQGALYENYKVGCALQQTNHFTQLICNFAPGIITRDKEIAMFTRLRDQICDSCPNNTECHAPFPGLCTFTNEASTLQCRYFTSFLIFIGISKMWLI</sequence>
<dbReference type="InterPro" id="IPR014044">
    <property type="entry name" value="CAP_dom"/>
</dbReference>
<evidence type="ECO:0000259" key="2">
    <source>
        <dbReference type="SMART" id="SM00198"/>
    </source>
</evidence>
<dbReference type="CDD" id="cd05380">
    <property type="entry name" value="CAP_euk"/>
    <property type="match status" value="1"/>
</dbReference>
<reference evidence="3 4" key="1">
    <citation type="submission" date="2022-12" db="EMBL/GenBank/DDBJ databases">
        <title>Chromosome-level genome assembly of true bugs.</title>
        <authorList>
            <person name="Ma L."/>
            <person name="Li H."/>
        </authorList>
    </citation>
    <scope>NUCLEOTIDE SEQUENCE [LARGE SCALE GENOMIC DNA]</scope>
    <source>
        <strain evidence="3">Lab_2022b</strain>
    </source>
</reference>
<comment type="caution">
    <text evidence="3">The sequence shown here is derived from an EMBL/GenBank/DDBJ whole genome shotgun (WGS) entry which is preliminary data.</text>
</comment>
<keyword evidence="4" id="KW-1185">Reference proteome</keyword>
<dbReference type="SUPFAM" id="SSF55797">
    <property type="entry name" value="PR-1-like"/>
    <property type="match status" value="1"/>
</dbReference>
<evidence type="ECO:0000313" key="3">
    <source>
        <dbReference type="EMBL" id="KAK9505506.1"/>
    </source>
</evidence>
<feature type="transmembrane region" description="Helical" evidence="1">
    <location>
        <begin position="12"/>
        <end position="30"/>
    </location>
</feature>
<dbReference type="EMBL" id="JAPXFL010000006">
    <property type="protein sequence ID" value="KAK9505506.1"/>
    <property type="molecule type" value="Genomic_DNA"/>
</dbReference>
<feature type="domain" description="SCP" evidence="2">
    <location>
        <begin position="67"/>
        <end position="224"/>
    </location>
</feature>
<proteinExistence type="predicted"/>